<dbReference type="SMART" id="SM00342">
    <property type="entry name" value="HTH_ARAC"/>
    <property type="match status" value="1"/>
</dbReference>
<gene>
    <name evidence="5" type="ORF">ACERK3_10990</name>
</gene>
<sequence>MWPSKILQQVPRTWSPPHRWLEERRIELAARHLLHTNLPIAVVAQEAGYADQYHFSRVFKRVTGYAPARYRRTMRNSEK</sequence>
<dbReference type="Proteomes" id="UP001575105">
    <property type="component" value="Unassembled WGS sequence"/>
</dbReference>
<dbReference type="InterPro" id="IPR018062">
    <property type="entry name" value="HTH_AraC-typ_CS"/>
</dbReference>
<evidence type="ECO:0000313" key="5">
    <source>
        <dbReference type="EMBL" id="MFA9478818.1"/>
    </source>
</evidence>
<proteinExistence type="predicted"/>
<dbReference type="InterPro" id="IPR009057">
    <property type="entry name" value="Homeodomain-like_sf"/>
</dbReference>
<dbReference type="PANTHER" id="PTHR46796:SF14">
    <property type="entry name" value="TRANSCRIPTIONAL REGULATORY PROTEIN"/>
    <property type="match status" value="1"/>
</dbReference>
<comment type="caution">
    <text evidence="5">The sequence shown here is derived from an EMBL/GenBank/DDBJ whole genome shotgun (WGS) entry which is preliminary data.</text>
</comment>
<dbReference type="PANTHER" id="PTHR46796">
    <property type="entry name" value="HTH-TYPE TRANSCRIPTIONAL ACTIVATOR RHAS-RELATED"/>
    <property type="match status" value="1"/>
</dbReference>
<dbReference type="RefSeq" id="WP_425345743.1">
    <property type="nucleotide sequence ID" value="NZ_JBGUBD010000006.1"/>
</dbReference>
<keyword evidence="2" id="KW-0238">DNA-binding</keyword>
<reference evidence="5 6" key="1">
    <citation type="submission" date="2024-08" db="EMBL/GenBank/DDBJ databases">
        <title>Whole-genome sequencing of halo(alkali)philic microorganisms from hypersaline lakes.</title>
        <authorList>
            <person name="Sorokin D.Y."/>
            <person name="Merkel A.Y."/>
            <person name="Messina E."/>
            <person name="Yakimov M."/>
        </authorList>
    </citation>
    <scope>NUCLEOTIDE SEQUENCE [LARGE SCALE GENOMIC DNA]</scope>
    <source>
        <strain evidence="5 6">AB-hyl4</strain>
    </source>
</reference>
<dbReference type="SUPFAM" id="SSF46689">
    <property type="entry name" value="Homeodomain-like"/>
    <property type="match status" value="1"/>
</dbReference>
<evidence type="ECO:0000313" key="6">
    <source>
        <dbReference type="Proteomes" id="UP001575105"/>
    </source>
</evidence>
<protein>
    <submittedName>
        <fullName evidence="5">Helix-turn-helix transcriptional regulator</fullName>
    </submittedName>
</protein>
<feature type="domain" description="HTH araC/xylS-type" evidence="4">
    <location>
        <begin position="17"/>
        <end position="73"/>
    </location>
</feature>
<dbReference type="EMBL" id="JBGUBD010000006">
    <property type="protein sequence ID" value="MFA9478818.1"/>
    <property type="molecule type" value="Genomic_DNA"/>
</dbReference>
<dbReference type="PROSITE" id="PS00041">
    <property type="entry name" value="HTH_ARAC_FAMILY_1"/>
    <property type="match status" value="1"/>
</dbReference>
<dbReference type="Pfam" id="PF12833">
    <property type="entry name" value="HTH_18"/>
    <property type="match status" value="1"/>
</dbReference>
<dbReference type="PRINTS" id="PR00032">
    <property type="entry name" value="HTHARAC"/>
</dbReference>
<name>A0ABV4U760_9BACT</name>
<evidence type="ECO:0000256" key="2">
    <source>
        <dbReference type="ARBA" id="ARBA00023125"/>
    </source>
</evidence>
<keyword evidence="1" id="KW-0805">Transcription regulation</keyword>
<dbReference type="PROSITE" id="PS01124">
    <property type="entry name" value="HTH_ARAC_FAMILY_2"/>
    <property type="match status" value="1"/>
</dbReference>
<evidence type="ECO:0000256" key="3">
    <source>
        <dbReference type="ARBA" id="ARBA00023163"/>
    </source>
</evidence>
<keyword evidence="6" id="KW-1185">Reference proteome</keyword>
<dbReference type="InterPro" id="IPR018060">
    <property type="entry name" value="HTH_AraC"/>
</dbReference>
<dbReference type="InterPro" id="IPR020449">
    <property type="entry name" value="Tscrpt_reg_AraC-type_HTH"/>
</dbReference>
<evidence type="ECO:0000256" key="1">
    <source>
        <dbReference type="ARBA" id="ARBA00023015"/>
    </source>
</evidence>
<organism evidence="5 6">
    <name type="scientific">Natronomicrosphaera hydrolytica</name>
    <dbReference type="NCBI Taxonomy" id="3242702"/>
    <lineage>
        <taxon>Bacteria</taxon>
        <taxon>Pseudomonadati</taxon>
        <taxon>Planctomycetota</taxon>
        <taxon>Phycisphaerae</taxon>
        <taxon>Phycisphaerales</taxon>
        <taxon>Phycisphaeraceae</taxon>
        <taxon>Natronomicrosphaera</taxon>
    </lineage>
</organism>
<dbReference type="InterPro" id="IPR050204">
    <property type="entry name" value="AraC_XylS_family_regulators"/>
</dbReference>
<keyword evidence="3" id="KW-0804">Transcription</keyword>
<accession>A0ABV4U760</accession>
<dbReference type="Gene3D" id="1.10.10.60">
    <property type="entry name" value="Homeodomain-like"/>
    <property type="match status" value="1"/>
</dbReference>
<evidence type="ECO:0000259" key="4">
    <source>
        <dbReference type="PROSITE" id="PS01124"/>
    </source>
</evidence>